<dbReference type="SUPFAM" id="SSF49842">
    <property type="entry name" value="TNF-like"/>
    <property type="match status" value="1"/>
</dbReference>
<organism evidence="2 3">
    <name type="scientific">Mytilus galloprovincialis</name>
    <name type="common">Mediterranean mussel</name>
    <dbReference type="NCBI Taxonomy" id="29158"/>
    <lineage>
        <taxon>Eukaryota</taxon>
        <taxon>Metazoa</taxon>
        <taxon>Spiralia</taxon>
        <taxon>Lophotrochozoa</taxon>
        <taxon>Mollusca</taxon>
        <taxon>Bivalvia</taxon>
        <taxon>Autobranchia</taxon>
        <taxon>Pteriomorphia</taxon>
        <taxon>Mytilida</taxon>
        <taxon>Mytiloidea</taxon>
        <taxon>Mytilidae</taxon>
        <taxon>Mytilinae</taxon>
        <taxon>Mytilus</taxon>
    </lineage>
</organism>
<evidence type="ECO:0000313" key="3">
    <source>
        <dbReference type="Proteomes" id="UP000596742"/>
    </source>
</evidence>
<dbReference type="Pfam" id="PF00386">
    <property type="entry name" value="C1q"/>
    <property type="match status" value="1"/>
</dbReference>
<dbReference type="Gene3D" id="2.60.120.40">
    <property type="match status" value="1"/>
</dbReference>
<dbReference type="InterPro" id="IPR001073">
    <property type="entry name" value="C1q_dom"/>
</dbReference>
<accession>A0A8B6DPM9</accession>
<dbReference type="SMART" id="SM00110">
    <property type="entry name" value="C1Q"/>
    <property type="match status" value="1"/>
</dbReference>
<reference evidence="2" key="1">
    <citation type="submission" date="2018-11" db="EMBL/GenBank/DDBJ databases">
        <authorList>
            <person name="Alioto T."/>
            <person name="Alioto T."/>
        </authorList>
    </citation>
    <scope>NUCLEOTIDE SEQUENCE</scope>
</reference>
<proteinExistence type="predicted"/>
<dbReference type="EMBL" id="UYJE01003796">
    <property type="protein sequence ID" value="VDI22497.1"/>
    <property type="molecule type" value="Genomic_DNA"/>
</dbReference>
<dbReference type="InterPro" id="IPR008983">
    <property type="entry name" value="Tumour_necrosis_fac-like_dom"/>
</dbReference>
<name>A0A8B6DPM9_MYTGA</name>
<comment type="caution">
    <text evidence="2">The sequence shown here is derived from an EMBL/GenBank/DDBJ whole genome shotgun (WGS) entry which is preliminary data.</text>
</comment>
<evidence type="ECO:0000259" key="1">
    <source>
        <dbReference type="SMART" id="SM00110"/>
    </source>
</evidence>
<sequence>MITNNLTLVTEGLMKTQKSMRTQRLNLTHEVIEDRQLVGFTANGVSKRIMSAGTTIKFPNILFSYGLLNLSTFKNTGIFTCEREGFYLLIGSVTAGSTSDAGFDFYKNNRQTTGHIYIGESSTSTREYNSGTGSLLLELKIGDKVYIQTIQSDMNVYESLSLFTVIKIK</sequence>
<dbReference type="Proteomes" id="UP000596742">
    <property type="component" value="Unassembled WGS sequence"/>
</dbReference>
<evidence type="ECO:0000313" key="2">
    <source>
        <dbReference type="EMBL" id="VDI22497.1"/>
    </source>
</evidence>
<gene>
    <name evidence="2" type="ORF">MGAL_10B087906</name>
</gene>
<protein>
    <recommendedName>
        <fullName evidence="1">C1q domain-containing protein</fullName>
    </recommendedName>
</protein>
<keyword evidence="3" id="KW-1185">Reference proteome</keyword>
<dbReference type="OrthoDB" id="6123156at2759"/>
<feature type="domain" description="C1q" evidence="1">
    <location>
        <begin position="31"/>
        <end position="159"/>
    </location>
</feature>
<dbReference type="AlphaFoldDB" id="A0A8B6DPM9"/>